<reference evidence="2 3" key="1">
    <citation type="submission" date="2018-06" db="EMBL/GenBank/DDBJ databases">
        <title>Natronomonas sp. F16-60 a new haloarchaeon isolated from a solar saltern of Isla Cristina, Huelva, Spain.</title>
        <authorList>
            <person name="Duran-Viseras A."/>
            <person name="Sanchez-Porro C."/>
            <person name="Ventosa A."/>
        </authorList>
    </citation>
    <scope>NUCLEOTIDE SEQUENCE [LARGE SCALE GENOMIC DNA]</scope>
    <source>
        <strain evidence="2 3">F16-60</strain>
    </source>
</reference>
<dbReference type="AlphaFoldDB" id="A0A554MVL4"/>
<evidence type="ECO:0000313" key="3">
    <source>
        <dbReference type="Proteomes" id="UP000319894"/>
    </source>
</evidence>
<dbReference type="Proteomes" id="UP000319894">
    <property type="component" value="Unassembled WGS sequence"/>
</dbReference>
<evidence type="ECO:0000259" key="1">
    <source>
        <dbReference type="Pfam" id="PF00198"/>
    </source>
</evidence>
<proteinExistence type="predicted"/>
<comment type="caution">
    <text evidence="2">The sequence shown here is derived from an EMBL/GenBank/DDBJ whole genome shotgun (WGS) entry which is preliminary data.</text>
</comment>
<dbReference type="OrthoDB" id="330096at2157"/>
<dbReference type="InParanoid" id="A0A554MVL4"/>
<organism evidence="2 3">
    <name type="scientific">Haloglomus irregulare</name>
    <dbReference type="NCBI Taxonomy" id="2234134"/>
    <lineage>
        <taxon>Archaea</taxon>
        <taxon>Methanobacteriati</taxon>
        <taxon>Methanobacteriota</taxon>
        <taxon>Stenosarchaea group</taxon>
        <taxon>Halobacteria</taxon>
        <taxon>Halobacteriales</taxon>
        <taxon>Natronomonadaceae</taxon>
        <taxon>Haloglomus</taxon>
    </lineage>
</organism>
<dbReference type="GO" id="GO:0016746">
    <property type="term" value="F:acyltransferase activity"/>
    <property type="evidence" value="ECO:0007669"/>
    <property type="project" value="InterPro"/>
</dbReference>
<dbReference type="EMBL" id="QMDX01000017">
    <property type="protein sequence ID" value="TSD09162.1"/>
    <property type="molecule type" value="Genomic_DNA"/>
</dbReference>
<accession>A0A554MVL4</accession>
<dbReference type="InterPro" id="IPR001078">
    <property type="entry name" value="2-oxoacid_DH_actylTfrase"/>
</dbReference>
<dbReference type="Gene3D" id="3.30.559.10">
    <property type="entry name" value="Chloramphenicol acetyltransferase-like domain"/>
    <property type="match status" value="1"/>
</dbReference>
<name>A0A554MVL4_9EURY</name>
<dbReference type="InterPro" id="IPR023213">
    <property type="entry name" value="CAT-like_dom_sf"/>
</dbReference>
<gene>
    <name evidence="2" type="ORF">DP107_17070</name>
</gene>
<dbReference type="RefSeq" id="WP_144263335.1">
    <property type="nucleotide sequence ID" value="NZ_QMDX01000017.1"/>
</dbReference>
<dbReference type="SUPFAM" id="SSF52777">
    <property type="entry name" value="CoA-dependent acyltransferases"/>
    <property type="match status" value="1"/>
</dbReference>
<sequence length="46" mass="5098">MAGSVVPRYTMPLSVSFDHRVADGLDGGRFANHLIEQLEDPCRLLL</sequence>
<feature type="domain" description="2-oxoacid dehydrogenase acyltransferase catalytic" evidence="1">
    <location>
        <begin position="3"/>
        <end position="46"/>
    </location>
</feature>
<dbReference type="Pfam" id="PF00198">
    <property type="entry name" value="2-oxoacid_dh"/>
    <property type="match status" value="1"/>
</dbReference>
<protein>
    <recommendedName>
        <fullName evidence="1">2-oxoacid dehydrogenase acyltransferase catalytic domain-containing protein</fullName>
    </recommendedName>
</protein>
<evidence type="ECO:0000313" key="2">
    <source>
        <dbReference type="EMBL" id="TSD09162.1"/>
    </source>
</evidence>
<keyword evidence="3" id="KW-1185">Reference proteome</keyword>